<evidence type="ECO:0000313" key="3">
    <source>
        <dbReference type="Proteomes" id="UP001332243"/>
    </source>
</evidence>
<evidence type="ECO:0000256" key="1">
    <source>
        <dbReference type="ARBA" id="ARBA00006479"/>
    </source>
</evidence>
<dbReference type="InterPro" id="IPR000600">
    <property type="entry name" value="ROK"/>
</dbReference>
<keyword evidence="3" id="KW-1185">Reference proteome</keyword>
<dbReference type="CDD" id="cd23763">
    <property type="entry name" value="ASKHA_ATPase_ROK"/>
    <property type="match status" value="1"/>
</dbReference>
<dbReference type="Proteomes" id="UP001332243">
    <property type="component" value="Unassembled WGS sequence"/>
</dbReference>
<reference evidence="2 3" key="1">
    <citation type="submission" date="2024-01" db="EMBL/GenBank/DDBJ databases">
        <title>Genome insights into Plantactinospora sonchi sp. nov.</title>
        <authorList>
            <person name="Wang L."/>
        </authorList>
    </citation>
    <scope>NUCLEOTIDE SEQUENCE [LARGE SCALE GENOMIC DNA]</scope>
    <source>
        <strain evidence="2 3">NEAU-QY2</strain>
    </source>
</reference>
<name>A0ABU7S2B0_9ACTN</name>
<accession>A0ABU7S2B0</accession>
<dbReference type="EMBL" id="JAZGQK010000032">
    <property type="protein sequence ID" value="MEE6262878.1"/>
    <property type="molecule type" value="Genomic_DNA"/>
</dbReference>
<sequence>MTDTGDVVVAVDVGGTHIKCALVDARGDQRHRERHPTGAARGPQAVVATILDIVRTLADRAREQGLVPRAVGVAVPGVVDEVEGVAQYAANLPLRDVPLRKLVAEHLGLPTVLGHDVRAGGLAEARLGAGQHTTHMLFVPIGTGIAAAYVTGGAVLTGAGAAGEFGHVVVRPAGPQCACGGRGCLEAVASAAAIARRAGMPAPEVVARTAAGDPAAAGIWRDAVRALADGLLTAQALLDPEAIVLGGGLSHAGDALLGPVRTEVLDRLTFHREPQILRASFGDEAGCLGAGLLALDRWQLRTE</sequence>
<dbReference type="RefSeq" id="WP_331217818.1">
    <property type="nucleotide sequence ID" value="NZ_JAZGQK010000032.1"/>
</dbReference>
<gene>
    <name evidence="2" type="ORF">V1633_30805</name>
</gene>
<dbReference type="PANTHER" id="PTHR18964:SF149">
    <property type="entry name" value="BIFUNCTIONAL UDP-N-ACETYLGLUCOSAMINE 2-EPIMERASE_N-ACETYLMANNOSAMINE KINASE"/>
    <property type="match status" value="1"/>
</dbReference>
<dbReference type="Gene3D" id="3.30.420.40">
    <property type="match status" value="2"/>
</dbReference>
<comment type="caution">
    <text evidence="2">The sequence shown here is derived from an EMBL/GenBank/DDBJ whole genome shotgun (WGS) entry which is preliminary data.</text>
</comment>
<dbReference type="PANTHER" id="PTHR18964">
    <property type="entry name" value="ROK (REPRESSOR, ORF, KINASE) FAMILY"/>
    <property type="match status" value="1"/>
</dbReference>
<comment type="similarity">
    <text evidence="1">Belongs to the ROK (NagC/XylR) family.</text>
</comment>
<dbReference type="SUPFAM" id="SSF53067">
    <property type="entry name" value="Actin-like ATPase domain"/>
    <property type="match status" value="1"/>
</dbReference>
<evidence type="ECO:0000313" key="2">
    <source>
        <dbReference type="EMBL" id="MEE6262878.1"/>
    </source>
</evidence>
<organism evidence="2 3">
    <name type="scientific">Plantactinospora sonchi</name>
    <dbReference type="NCBI Taxonomy" id="1544735"/>
    <lineage>
        <taxon>Bacteria</taxon>
        <taxon>Bacillati</taxon>
        <taxon>Actinomycetota</taxon>
        <taxon>Actinomycetes</taxon>
        <taxon>Micromonosporales</taxon>
        <taxon>Micromonosporaceae</taxon>
        <taxon>Plantactinospora</taxon>
    </lineage>
</organism>
<proteinExistence type="inferred from homology"/>
<protein>
    <submittedName>
        <fullName evidence="2">ROK family protein</fullName>
    </submittedName>
</protein>
<dbReference type="InterPro" id="IPR043129">
    <property type="entry name" value="ATPase_NBD"/>
</dbReference>
<dbReference type="Pfam" id="PF00480">
    <property type="entry name" value="ROK"/>
    <property type="match status" value="1"/>
</dbReference>